<protein>
    <submittedName>
        <fullName evidence="1">Uncharacterized protein</fullName>
    </submittedName>
</protein>
<evidence type="ECO:0000313" key="1">
    <source>
        <dbReference type="EMBL" id="MBT9315400.1"/>
    </source>
</evidence>
<keyword evidence="2" id="KW-1185">Reference proteome</keyword>
<proteinExistence type="predicted"/>
<dbReference type="RefSeq" id="WP_215608469.1">
    <property type="nucleotide sequence ID" value="NZ_JADOES010000011.1"/>
</dbReference>
<accession>A0A947GH97</accession>
<sequence>MPQFATAQDQRYAQALMQPALIRIIDNIRKQLEASDWKGSYRDDMRWPAEATAEQKQQYLALQDMLETATPEEYDQIQAALSQLPSPEHLYTLCLTKEEQQQEIDVWQLCYRLCNATDTIDEPITIDTQLLDLEIGEVNWITLDQKAKRLVEKAFQSLV</sequence>
<reference evidence="1" key="1">
    <citation type="submission" date="2020-11" db="EMBL/GenBank/DDBJ databases">
        <authorList>
            <person name="Konstantinou D."/>
            <person name="Gkelis S."/>
            <person name="Popin R."/>
            <person name="Fewer D."/>
            <person name="Sivonen K."/>
        </authorList>
    </citation>
    <scope>NUCLEOTIDE SEQUENCE</scope>
    <source>
        <strain evidence="1">TAU-MAC 1115</strain>
    </source>
</reference>
<dbReference type="Proteomes" id="UP000717364">
    <property type="component" value="Unassembled WGS sequence"/>
</dbReference>
<dbReference type="AlphaFoldDB" id="A0A947GH97"/>
<organism evidence="1 2">
    <name type="scientific">Leptothoe spongobia TAU-MAC 1115</name>
    <dbReference type="NCBI Taxonomy" id="1967444"/>
    <lineage>
        <taxon>Bacteria</taxon>
        <taxon>Bacillati</taxon>
        <taxon>Cyanobacteriota</taxon>
        <taxon>Cyanophyceae</taxon>
        <taxon>Nodosilineales</taxon>
        <taxon>Cymatolegaceae</taxon>
        <taxon>Leptothoe</taxon>
        <taxon>Leptothoe spongobia</taxon>
    </lineage>
</organism>
<evidence type="ECO:0000313" key="2">
    <source>
        <dbReference type="Proteomes" id="UP000717364"/>
    </source>
</evidence>
<gene>
    <name evidence="1" type="ORF">IXB50_08175</name>
</gene>
<comment type="caution">
    <text evidence="1">The sequence shown here is derived from an EMBL/GenBank/DDBJ whole genome shotgun (WGS) entry which is preliminary data.</text>
</comment>
<name>A0A947GH97_9CYAN</name>
<dbReference type="EMBL" id="JADOES010000011">
    <property type="protein sequence ID" value="MBT9315400.1"/>
    <property type="molecule type" value="Genomic_DNA"/>
</dbReference>
<reference evidence="1" key="2">
    <citation type="journal article" date="2021" name="Mar. Drugs">
        <title>Genome Reduction and Secondary Metabolism of the Marine Sponge-Associated Cyanobacterium Leptothoe.</title>
        <authorList>
            <person name="Konstantinou D."/>
            <person name="Popin R.V."/>
            <person name="Fewer D.P."/>
            <person name="Sivonen K."/>
            <person name="Gkelis S."/>
        </authorList>
    </citation>
    <scope>NUCLEOTIDE SEQUENCE</scope>
    <source>
        <strain evidence="1">TAU-MAC 1115</strain>
    </source>
</reference>